<gene>
    <name evidence="6" type="primary">bacD</name>
    <name evidence="6" type="ORF">CLTEP_12860</name>
</gene>
<dbReference type="EC" id="6.3.2.49" evidence="6"/>
<dbReference type="Proteomes" id="UP000075531">
    <property type="component" value="Unassembled WGS sequence"/>
</dbReference>
<dbReference type="PANTHER" id="PTHR43585">
    <property type="entry name" value="FUMIPYRROLE BIOSYNTHESIS PROTEIN C"/>
    <property type="match status" value="1"/>
</dbReference>
<dbReference type="SUPFAM" id="SSF56059">
    <property type="entry name" value="Glutathione synthetase ATP-binding domain-like"/>
    <property type="match status" value="1"/>
</dbReference>
<dbReference type="Gene3D" id="3.30.1490.20">
    <property type="entry name" value="ATP-grasp fold, A domain"/>
    <property type="match status" value="1"/>
</dbReference>
<feature type="domain" description="ATP-grasp" evidence="5">
    <location>
        <begin position="110"/>
        <end position="304"/>
    </location>
</feature>
<dbReference type="PATRIC" id="fig|1121338.3.peg.1322"/>
<dbReference type="InterPro" id="IPR011761">
    <property type="entry name" value="ATP-grasp"/>
</dbReference>
<dbReference type="Gene3D" id="3.30.470.20">
    <property type="entry name" value="ATP-grasp fold, B domain"/>
    <property type="match status" value="1"/>
</dbReference>
<dbReference type="Pfam" id="PF13535">
    <property type="entry name" value="ATP-grasp_4"/>
    <property type="match status" value="1"/>
</dbReference>
<sequence>MNIVKNVISIGAGNEQVPSIREAKNLGLRVIALDRNKDAEGFKIADVGEVVDIKNKNEVVNIAKKYNIKAVIPAPIGRYLTTVGAVNDAMGLVGISELAADTCVDKVKFNKSLVRANKKCARQIVAAGYRQVLVAVRKIGIPCILKPRYGSGSRGVVVIRCVEEIEKKIKEHLDNCLNEDSLIEELIEGKEFGVDGVVIDGKFTLVLVREKLLTELPYRQEIGYIAPARIDNDMLNDIRKGLEVCCKILGINNCMVNADILVTHGNEIIPIELSGRPAGLLNSNYIIPCATGINFLRNGIKMHLKEENSFQAEFLKPIFLRFLDISEGEVIDIPNRNMLSYRKNILKYECNIKSGDILNKVTCGKDVYARGFIITTGKTIEQAIAEVDRILGMFKILKK</sequence>
<evidence type="ECO:0000313" key="6">
    <source>
        <dbReference type="EMBL" id="KYH34821.1"/>
    </source>
</evidence>
<accession>A0A151B4H2</accession>
<dbReference type="EMBL" id="LTBA01000010">
    <property type="protein sequence ID" value="KYH34821.1"/>
    <property type="molecule type" value="Genomic_DNA"/>
</dbReference>
<name>A0A151B4H2_9CLOT</name>
<dbReference type="PANTHER" id="PTHR43585:SF2">
    <property type="entry name" value="ATP-GRASP ENZYME FSQD"/>
    <property type="match status" value="1"/>
</dbReference>
<keyword evidence="3 4" id="KW-0067">ATP-binding</keyword>
<evidence type="ECO:0000256" key="4">
    <source>
        <dbReference type="PROSITE-ProRule" id="PRU00409"/>
    </source>
</evidence>
<protein>
    <submittedName>
        <fullName evidence="6">Alanine-anticapsin ligase BacD</fullName>
        <ecNumber evidence="6">6.3.2.49</ecNumber>
    </submittedName>
</protein>
<keyword evidence="1 6" id="KW-0436">Ligase</keyword>
<evidence type="ECO:0000256" key="2">
    <source>
        <dbReference type="ARBA" id="ARBA00022741"/>
    </source>
</evidence>
<dbReference type="GO" id="GO:0046872">
    <property type="term" value="F:metal ion binding"/>
    <property type="evidence" value="ECO:0007669"/>
    <property type="project" value="InterPro"/>
</dbReference>
<dbReference type="AlphaFoldDB" id="A0A151B4H2"/>
<dbReference type="Gene3D" id="3.40.50.20">
    <property type="match status" value="1"/>
</dbReference>
<dbReference type="InterPro" id="IPR013815">
    <property type="entry name" value="ATP_grasp_subdomain_1"/>
</dbReference>
<evidence type="ECO:0000259" key="5">
    <source>
        <dbReference type="PROSITE" id="PS50975"/>
    </source>
</evidence>
<evidence type="ECO:0000256" key="3">
    <source>
        <dbReference type="ARBA" id="ARBA00022840"/>
    </source>
</evidence>
<organism evidence="6 7">
    <name type="scientific">Clostridium tepidiprofundi DSM 19306</name>
    <dbReference type="NCBI Taxonomy" id="1121338"/>
    <lineage>
        <taxon>Bacteria</taxon>
        <taxon>Bacillati</taxon>
        <taxon>Bacillota</taxon>
        <taxon>Clostridia</taxon>
        <taxon>Eubacteriales</taxon>
        <taxon>Clostridiaceae</taxon>
        <taxon>Clostridium</taxon>
    </lineage>
</organism>
<comment type="caution">
    <text evidence="6">The sequence shown here is derived from an EMBL/GenBank/DDBJ whole genome shotgun (WGS) entry which is preliminary data.</text>
</comment>
<evidence type="ECO:0000256" key="1">
    <source>
        <dbReference type="ARBA" id="ARBA00022598"/>
    </source>
</evidence>
<keyword evidence="7" id="KW-1185">Reference proteome</keyword>
<evidence type="ECO:0000313" key="7">
    <source>
        <dbReference type="Proteomes" id="UP000075531"/>
    </source>
</evidence>
<reference evidence="6 7" key="1">
    <citation type="submission" date="2016-02" db="EMBL/GenBank/DDBJ databases">
        <title>Genome sequence of Clostridium tepidiprofundi DSM 19306.</title>
        <authorList>
            <person name="Poehlein A."/>
            <person name="Daniel R."/>
        </authorList>
    </citation>
    <scope>NUCLEOTIDE SEQUENCE [LARGE SCALE GENOMIC DNA]</scope>
    <source>
        <strain evidence="6 7">DSM 19306</strain>
    </source>
</reference>
<keyword evidence="2 4" id="KW-0547">Nucleotide-binding</keyword>
<dbReference type="InterPro" id="IPR016185">
    <property type="entry name" value="PreATP-grasp_dom_sf"/>
</dbReference>
<dbReference type="InterPro" id="IPR052032">
    <property type="entry name" value="ATP-dep_AA_Ligase"/>
</dbReference>
<dbReference type="PROSITE" id="PS50975">
    <property type="entry name" value="ATP_GRASP"/>
    <property type="match status" value="1"/>
</dbReference>
<proteinExistence type="predicted"/>
<dbReference type="GO" id="GO:0034026">
    <property type="term" value="F:L-amino-acid alpha-ligase activity"/>
    <property type="evidence" value="ECO:0007669"/>
    <property type="project" value="UniProtKB-EC"/>
</dbReference>
<dbReference type="GO" id="GO:0005524">
    <property type="term" value="F:ATP binding"/>
    <property type="evidence" value="ECO:0007669"/>
    <property type="project" value="UniProtKB-UniRule"/>
</dbReference>
<dbReference type="SUPFAM" id="SSF52440">
    <property type="entry name" value="PreATP-grasp domain"/>
    <property type="match status" value="1"/>
</dbReference>
<dbReference type="STRING" id="1121338.CLTEP_12860"/>